<protein>
    <recommendedName>
        <fullName evidence="3">Secreted protein</fullName>
    </recommendedName>
</protein>
<keyword evidence="2" id="KW-1185">Reference proteome</keyword>
<evidence type="ECO:0008006" key="3">
    <source>
        <dbReference type="Google" id="ProtNLM"/>
    </source>
</evidence>
<evidence type="ECO:0000313" key="2">
    <source>
        <dbReference type="Proteomes" id="UP001321741"/>
    </source>
</evidence>
<name>A0ABN6SPE5_9LACO</name>
<gene>
    <name evidence="1" type="ORF">KIM322_11330</name>
</gene>
<sequence>MVCVGHQPRPLKRLHSLAVLSALTVANTAYEIEEAAYYADLLLRLDVQRKQVIVKMASWQTNCRTTTTLF</sequence>
<proteinExistence type="predicted"/>
<reference evidence="1 2" key="1">
    <citation type="journal article" date="2023" name="Microbiol. Spectr.">
        <title>Symbiosis of Carpenter Bees with Uncharacterized Lactic Acid Bacteria Showing NAD Auxotrophy.</title>
        <authorList>
            <person name="Kawasaki S."/>
            <person name="Ozawa K."/>
            <person name="Mori T."/>
            <person name="Yamamoto A."/>
            <person name="Ito M."/>
            <person name="Ohkuma M."/>
            <person name="Sakamoto M."/>
            <person name="Matsutani M."/>
        </authorList>
    </citation>
    <scope>NUCLEOTIDE SEQUENCE [LARGE SCALE GENOMIC DNA]</scope>
    <source>
        <strain evidence="1 2">Kim32-2</strain>
    </source>
</reference>
<dbReference type="Proteomes" id="UP001321741">
    <property type="component" value="Chromosome"/>
</dbReference>
<evidence type="ECO:0000313" key="1">
    <source>
        <dbReference type="EMBL" id="BDR60872.1"/>
    </source>
</evidence>
<accession>A0ABN6SPE5</accession>
<organism evidence="1 2">
    <name type="scientific">Lactobacillus xylocopicola</name>
    <dbReference type="NCBI Taxonomy" id="2976676"/>
    <lineage>
        <taxon>Bacteria</taxon>
        <taxon>Bacillati</taxon>
        <taxon>Bacillota</taxon>
        <taxon>Bacilli</taxon>
        <taxon>Lactobacillales</taxon>
        <taxon>Lactobacillaceae</taxon>
        <taxon>Lactobacillus</taxon>
    </lineage>
</organism>
<dbReference type="EMBL" id="AP026803">
    <property type="protein sequence ID" value="BDR60872.1"/>
    <property type="molecule type" value="Genomic_DNA"/>
</dbReference>